<evidence type="ECO:0000313" key="8">
    <source>
        <dbReference type="EMBL" id="HGG01351.1"/>
    </source>
</evidence>
<evidence type="ECO:0000256" key="5">
    <source>
        <dbReference type="ARBA" id="ARBA00023235"/>
    </source>
</evidence>
<dbReference type="PROSITE" id="PS50198">
    <property type="entry name" value="PPIC_PPIASE_2"/>
    <property type="match status" value="1"/>
</dbReference>
<evidence type="ECO:0000256" key="1">
    <source>
        <dbReference type="ARBA" id="ARBA00000971"/>
    </source>
</evidence>
<evidence type="ECO:0000256" key="3">
    <source>
        <dbReference type="ARBA" id="ARBA00022729"/>
    </source>
</evidence>
<dbReference type="Gene3D" id="1.10.4030.10">
    <property type="entry name" value="Porin chaperone SurA, peptide-binding domain"/>
    <property type="match status" value="1"/>
</dbReference>
<dbReference type="AlphaFoldDB" id="A0A7C3VQL2"/>
<dbReference type="Gene3D" id="3.10.50.40">
    <property type="match status" value="1"/>
</dbReference>
<proteinExistence type="predicted"/>
<keyword evidence="5 6" id="KW-0413">Isomerase</keyword>
<keyword evidence="4 6" id="KW-0697">Rotamase</keyword>
<dbReference type="EMBL" id="DSPX01000123">
    <property type="protein sequence ID" value="HGG01351.1"/>
    <property type="molecule type" value="Genomic_DNA"/>
</dbReference>
<evidence type="ECO:0000256" key="2">
    <source>
        <dbReference type="ARBA" id="ARBA00013194"/>
    </source>
</evidence>
<comment type="catalytic activity">
    <reaction evidence="1">
        <text>[protein]-peptidylproline (omega=180) = [protein]-peptidylproline (omega=0)</text>
        <dbReference type="Rhea" id="RHEA:16237"/>
        <dbReference type="Rhea" id="RHEA-COMP:10747"/>
        <dbReference type="Rhea" id="RHEA-COMP:10748"/>
        <dbReference type="ChEBI" id="CHEBI:83833"/>
        <dbReference type="ChEBI" id="CHEBI:83834"/>
        <dbReference type="EC" id="5.2.1.8"/>
    </reaction>
</comment>
<protein>
    <recommendedName>
        <fullName evidence="2">peptidylprolyl isomerase</fullName>
        <ecNumber evidence="2">5.2.1.8</ecNumber>
    </recommendedName>
</protein>
<evidence type="ECO:0000256" key="6">
    <source>
        <dbReference type="PROSITE-ProRule" id="PRU00278"/>
    </source>
</evidence>
<feature type="domain" description="PpiC" evidence="7">
    <location>
        <begin position="119"/>
        <end position="210"/>
    </location>
</feature>
<organism evidence="8">
    <name type="scientific">Planktothricoides sp. SpSt-374</name>
    <dbReference type="NCBI Taxonomy" id="2282167"/>
    <lineage>
        <taxon>Bacteria</taxon>
        <taxon>Bacillati</taxon>
        <taxon>Cyanobacteriota</taxon>
        <taxon>Cyanophyceae</taxon>
        <taxon>Oscillatoriophycideae</taxon>
        <taxon>Oscillatoriales</taxon>
        <taxon>Oscillatoriaceae</taxon>
        <taxon>Planktothricoides</taxon>
    </lineage>
</organism>
<dbReference type="Pfam" id="PF00639">
    <property type="entry name" value="Rotamase"/>
    <property type="match status" value="1"/>
</dbReference>
<evidence type="ECO:0000259" key="7">
    <source>
        <dbReference type="PROSITE" id="PS50198"/>
    </source>
</evidence>
<evidence type="ECO:0000256" key="4">
    <source>
        <dbReference type="ARBA" id="ARBA00023110"/>
    </source>
</evidence>
<dbReference type="SUPFAM" id="SSF54534">
    <property type="entry name" value="FKBP-like"/>
    <property type="match status" value="1"/>
</dbReference>
<dbReference type="InterPro" id="IPR046357">
    <property type="entry name" value="PPIase_dom_sf"/>
</dbReference>
<reference evidence="8" key="1">
    <citation type="journal article" date="2020" name="mSystems">
        <title>Genome- and Community-Level Interaction Insights into Carbon Utilization and Element Cycling Functions of Hydrothermarchaeota in Hydrothermal Sediment.</title>
        <authorList>
            <person name="Zhou Z."/>
            <person name="Liu Y."/>
            <person name="Xu W."/>
            <person name="Pan J."/>
            <person name="Luo Z.H."/>
            <person name="Li M."/>
        </authorList>
    </citation>
    <scope>NUCLEOTIDE SEQUENCE [LARGE SCALE GENOMIC DNA]</scope>
    <source>
        <strain evidence="8">SpSt-374</strain>
    </source>
</reference>
<name>A0A7C3VQL2_9CYAN</name>
<dbReference type="InterPro" id="IPR050245">
    <property type="entry name" value="PrsA_foldase"/>
</dbReference>
<dbReference type="InterPro" id="IPR000297">
    <property type="entry name" value="PPIase_PpiC"/>
</dbReference>
<sequence length="254" mass="29771">MINLSRASIAPNDVLALLKKDIQFKEISQRILHQKLIEKVAQERGITVTPEEIEAEANRQRCEKRLQRASDTLAWLADQMMTADDWEAGIRDRLLAKKLADYLFAKEVEKFFAQNRLDFEEVLLYQIQVRDEKLAREIYYEIENQEISFYQAARLYDLDERRRLQCGYEGKLCRWGMKPAIAAVVFTATLGQPIGPLRTEQGYHLLMVEEFIPAELTPEKYQEILNRMFNHWLDRELNHHLSNESLNSQIAVTV</sequence>
<dbReference type="InterPro" id="IPR027304">
    <property type="entry name" value="Trigger_fact/SurA_dom_sf"/>
</dbReference>
<dbReference type="PANTHER" id="PTHR47245:SF1">
    <property type="entry name" value="FOLDASE PROTEIN PRSA"/>
    <property type="match status" value="1"/>
</dbReference>
<gene>
    <name evidence="8" type="ORF">ENR15_12055</name>
</gene>
<dbReference type="GO" id="GO:0003755">
    <property type="term" value="F:peptidyl-prolyl cis-trans isomerase activity"/>
    <property type="evidence" value="ECO:0007669"/>
    <property type="project" value="UniProtKB-KW"/>
</dbReference>
<dbReference type="EC" id="5.2.1.8" evidence="2"/>
<comment type="caution">
    <text evidence="8">The sequence shown here is derived from an EMBL/GenBank/DDBJ whole genome shotgun (WGS) entry which is preliminary data.</text>
</comment>
<dbReference type="PANTHER" id="PTHR47245">
    <property type="entry name" value="PEPTIDYLPROLYL ISOMERASE"/>
    <property type="match status" value="1"/>
</dbReference>
<keyword evidence="3" id="KW-0732">Signal</keyword>
<accession>A0A7C3VQL2</accession>
<dbReference type="SUPFAM" id="SSF109998">
    <property type="entry name" value="Triger factor/SurA peptide-binding domain-like"/>
    <property type="match status" value="1"/>
</dbReference>